<protein>
    <submittedName>
        <fullName evidence="2">Transposase</fullName>
    </submittedName>
</protein>
<accession>A0A3M0CSX8</accession>
<dbReference type="Proteomes" id="UP000271227">
    <property type="component" value="Unassembled WGS sequence"/>
</dbReference>
<dbReference type="GO" id="GO:0003677">
    <property type="term" value="F:DNA binding"/>
    <property type="evidence" value="ECO:0007669"/>
    <property type="project" value="InterPro"/>
</dbReference>
<dbReference type="AlphaFoldDB" id="A0A3M0CSX8"/>
<sequence>MRAQAIGRSRGGRTTKIHALSDGDCWPVAFMLTPGNMADCTAAEALIAQMPATGLLHADKSYDSDRLCRQIETRGVAPNIPPKRNRRWKPCFSPFLYRYRNAIERMFSRLKDFRRIATRYDKLAQNFLAALQLTATVCYWL</sequence>
<dbReference type="EMBL" id="REFR01000008">
    <property type="protein sequence ID" value="RMB12631.1"/>
    <property type="molecule type" value="Genomic_DNA"/>
</dbReference>
<dbReference type="NCBIfam" id="NF033580">
    <property type="entry name" value="transpos_IS5_3"/>
    <property type="match status" value="1"/>
</dbReference>
<name>A0A3M0CSX8_9PROT</name>
<dbReference type="GO" id="GO:0006313">
    <property type="term" value="P:DNA transposition"/>
    <property type="evidence" value="ECO:0007669"/>
    <property type="project" value="InterPro"/>
</dbReference>
<proteinExistence type="predicted"/>
<evidence type="ECO:0000259" key="1">
    <source>
        <dbReference type="Pfam" id="PF01609"/>
    </source>
</evidence>
<dbReference type="InParanoid" id="A0A3M0CSX8"/>
<keyword evidence="3" id="KW-1185">Reference proteome</keyword>
<comment type="caution">
    <text evidence="2">The sequence shown here is derived from an EMBL/GenBank/DDBJ whole genome shotgun (WGS) entry which is preliminary data.</text>
</comment>
<reference evidence="2 3" key="1">
    <citation type="submission" date="2018-10" db="EMBL/GenBank/DDBJ databases">
        <title>Genomic Encyclopedia of Archaeal and Bacterial Type Strains, Phase II (KMG-II): from individual species to whole genera.</title>
        <authorList>
            <person name="Goeker M."/>
        </authorList>
    </citation>
    <scope>NUCLEOTIDE SEQUENCE [LARGE SCALE GENOMIC DNA]</scope>
    <source>
        <strain evidence="2 3">DSM 25217</strain>
    </source>
</reference>
<dbReference type="Pfam" id="PF01609">
    <property type="entry name" value="DDE_Tnp_1"/>
    <property type="match status" value="1"/>
</dbReference>
<evidence type="ECO:0000313" key="3">
    <source>
        <dbReference type="Proteomes" id="UP000271227"/>
    </source>
</evidence>
<gene>
    <name evidence="2" type="ORF">BXY39_0193</name>
</gene>
<evidence type="ECO:0000313" key="2">
    <source>
        <dbReference type="EMBL" id="RMB12631.1"/>
    </source>
</evidence>
<dbReference type="GO" id="GO:0004803">
    <property type="term" value="F:transposase activity"/>
    <property type="evidence" value="ECO:0007669"/>
    <property type="project" value="InterPro"/>
</dbReference>
<organism evidence="2 3">
    <name type="scientific">Eilatimonas milleporae</name>
    <dbReference type="NCBI Taxonomy" id="911205"/>
    <lineage>
        <taxon>Bacteria</taxon>
        <taxon>Pseudomonadati</taxon>
        <taxon>Pseudomonadota</taxon>
        <taxon>Alphaproteobacteria</taxon>
        <taxon>Kordiimonadales</taxon>
        <taxon>Kordiimonadaceae</taxon>
        <taxon>Eilatimonas</taxon>
    </lineage>
</organism>
<dbReference type="PANTHER" id="PTHR30007">
    <property type="entry name" value="PHP DOMAIN PROTEIN"/>
    <property type="match status" value="1"/>
</dbReference>
<feature type="domain" description="Transposase IS4-like" evidence="1">
    <location>
        <begin position="10"/>
        <end position="134"/>
    </location>
</feature>
<dbReference type="PANTHER" id="PTHR30007:SF1">
    <property type="entry name" value="BLR1914 PROTEIN"/>
    <property type="match status" value="1"/>
</dbReference>
<dbReference type="InterPro" id="IPR002559">
    <property type="entry name" value="Transposase_11"/>
</dbReference>